<sequence length="453" mass="51212">MKDSATLLVGALFCMCCVDLLGAFKYKLSGSAESVSKIGFNHSPINSAKGIFPTESFVTMTLKLQADATLLNKNGHKITTGIGGSVGQLAYDSTKNLIDQSTGQVYGSKLYYYIGRWWDFLGNAPWKKSNILSTKNAKPYVLYNLFLQYDYKGIFTFIGGRYLAKTTFVSGYTEGFEVSYKFLSYFRFRWFSSFGRALATGEFIRPWYAPITTTNKKGEDVDLGIHAVGINYDTRYFSLVPFVYFSPNTYTTPGFKLHYNSNATFDGIGFKSLTEMTVIFPIYSAHLADTWYRGMQLGKGGVSIYICQRFDWNQFNFGGGYYQNIRNANAKMGWYGNPIGIDYRDASIYGGLMDNMLSPDAITGFIFGGGVYRKFFWGMLGKLTFSPRANEQSVALNLGFKWSRYVSSDVKIEYHEVYTHKGYNIAQWYVRDYSVGATAQDRSYLMTSIKAQF</sequence>
<dbReference type="RefSeq" id="WP_120947450.1">
    <property type="nucleotide sequence ID" value="NZ_QXQS01000001.1"/>
</dbReference>
<protein>
    <submittedName>
        <fullName evidence="1">Outer membrane family protein</fullName>
    </submittedName>
</protein>
<dbReference type="Pfam" id="PF02521">
    <property type="entry name" value="HP_OMP_2"/>
    <property type="match status" value="1"/>
</dbReference>
<comment type="caution">
    <text evidence="1">The sequence shown here is derived from an EMBL/GenBank/DDBJ whole genome shotgun (WGS) entry which is preliminary data.</text>
</comment>
<gene>
    <name evidence="1" type="ORF">FNE76_04940</name>
</gene>
<evidence type="ECO:0000313" key="2">
    <source>
        <dbReference type="Proteomes" id="UP000319322"/>
    </source>
</evidence>
<reference evidence="1" key="1">
    <citation type="submission" date="2019-07" db="EMBL/GenBank/DDBJ databases">
        <title>Helicobacter labacensis sp. nov., Helicobacter mehlei sp. nov. and Helicobacter vulpis sp. nov., isolated from gastric mucosa of red fox (Vulpis vulpis).</title>
        <authorList>
            <person name="Kusar D."/>
            <person name="Gruntar I."/>
            <person name="Pate M."/>
            <person name="Zajc U."/>
            <person name="Ocepek M."/>
        </authorList>
    </citation>
    <scope>NUCLEOTIDE SEQUENCE [LARGE SCALE GENOMIC DNA]</scope>
    <source>
        <strain evidence="1">L8b</strain>
    </source>
</reference>
<name>A0A553UUA8_9HELI</name>
<dbReference type="AlphaFoldDB" id="A0A553UUA8"/>
<proteinExistence type="predicted"/>
<dbReference type="EMBL" id="VKGC01000010">
    <property type="protein sequence ID" value="TSA83784.1"/>
    <property type="molecule type" value="Genomic_DNA"/>
</dbReference>
<evidence type="ECO:0000313" key="1">
    <source>
        <dbReference type="EMBL" id="TSA83784.1"/>
    </source>
</evidence>
<organism evidence="1 2">
    <name type="scientific">Helicobacter mehlei</name>
    <dbReference type="NCBI Taxonomy" id="2316080"/>
    <lineage>
        <taxon>Bacteria</taxon>
        <taxon>Pseudomonadati</taxon>
        <taxon>Campylobacterota</taxon>
        <taxon>Epsilonproteobacteria</taxon>
        <taxon>Campylobacterales</taxon>
        <taxon>Helicobacteraceae</taxon>
        <taxon>Helicobacter</taxon>
    </lineage>
</organism>
<keyword evidence="2" id="KW-1185">Reference proteome</keyword>
<dbReference type="Proteomes" id="UP000319322">
    <property type="component" value="Unassembled WGS sequence"/>
</dbReference>
<dbReference type="InterPro" id="IPR003678">
    <property type="entry name" value="Put_OMP"/>
</dbReference>
<reference evidence="1" key="2">
    <citation type="submission" date="2019-07" db="EMBL/GenBank/DDBJ databases">
        <authorList>
            <person name="Papic B."/>
        </authorList>
    </citation>
    <scope>NUCLEOTIDE SEQUENCE [LARGE SCALE GENOMIC DNA]</scope>
    <source>
        <strain evidence="1">L8b</strain>
    </source>
</reference>
<accession>A0A553UUA8</accession>